<sequence>MYSILLTLFCFLGIIWMGLSDNRKGVARRFARCS</sequence>
<name>A0A804KQL9_MUSAM</name>
<protein>
    <submittedName>
        <fullName evidence="1">Uncharacterized protein</fullName>
    </submittedName>
</protein>
<reference evidence="1" key="1">
    <citation type="submission" date="2021-05" db="UniProtKB">
        <authorList>
            <consortium name="EnsemblPlants"/>
        </authorList>
    </citation>
    <scope>IDENTIFICATION</scope>
    <source>
        <strain evidence="1">subsp. malaccensis</strain>
    </source>
</reference>
<dbReference type="AlphaFoldDB" id="A0A804KQL9"/>
<dbReference type="Proteomes" id="UP000012960">
    <property type="component" value="Unplaced"/>
</dbReference>
<proteinExistence type="predicted"/>
<dbReference type="InParanoid" id="A0A804KQL9"/>
<dbReference type="EnsemblPlants" id="Ma09_t30900.1">
    <property type="protein sequence ID" value="Ma09_p30900.1"/>
    <property type="gene ID" value="Ma09_g30900"/>
</dbReference>
<keyword evidence="2" id="KW-1185">Reference proteome</keyword>
<evidence type="ECO:0000313" key="1">
    <source>
        <dbReference type="EnsemblPlants" id="Ma09_p30900.1"/>
    </source>
</evidence>
<accession>A0A804KQL9</accession>
<evidence type="ECO:0000313" key="2">
    <source>
        <dbReference type="Proteomes" id="UP000012960"/>
    </source>
</evidence>
<dbReference type="Gramene" id="Ma09_t30900.1">
    <property type="protein sequence ID" value="Ma09_p30900.1"/>
    <property type="gene ID" value="Ma09_g30900"/>
</dbReference>
<organism evidence="1 2">
    <name type="scientific">Musa acuminata subsp. malaccensis</name>
    <name type="common">Wild banana</name>
    <name type="synonym">Musa malaccensis</name>
    <dbReference type="NCBI Taxonomy" id="214687"/>
    <lineage>
        <taxon>Eukaryota</taxon>
        <taxon>Viridiplantae</taxon>
        <taxon>Streptophyta</taxon>
        <taxon>Embryophyta</taxon>
        <taxon>Tracheophyta</taxon>
        <taxon>Spermatophyta</taxon>
        <taxon>Magnoliopsida</taxon>
        <taxon>Liliopsida</taxon>
        <taxon>Zingiberales</taxon>
        <taxon>Musaceae</taxon>
        <taxon>Musa</taxon>
    </lineage>
</organism>